<accession>A0A074TS91</accession>
<evidence type="ECO:0000313" key="2">
    <source>
        <dbReference type="Proteomes" id="UP000027725"/>
    </source>
</evidence>
<dbReference type="Proteomes" id="UP000027725">
    <property type="component" value="Unassembled WGS sequence"/>
</dbReference>
<keyword evidence="2" id="KW-1185">Reference proteome</keyword>
<dbReference type="AlphaFoldDB" id="A0A074TS91"/>
<protein>
    <recommendedName>
        <fullName evidence="3">Response regulatory domain-containing protein</fullName>
    </recommendedName>
</protein>
<dbReference type="eggNOG" id="ENOG5033GRP">
    <property type="taxonomic scope" value="Bacteria"/>
</dbReference>
<dbReference type="EMBL" id="JHEH01000001">
    <property type="protein sequence ID" value="KEP71768.1"/>
    <property type="molecule type" value="Genomic_DNA"/>
</dbReference>
<sequence>MSEMRYSKQALRAVFLHSKAIGEARKLLLVEAEHELPLALHGVAGLEIRVIELDLVTREEFAEFRPDLVLAPLLTARFDILDLAQRLEAIGYTGALRAYCKPLPNARVVLAEVKNNFPKLDFAIFEVPVVNERDN</sequence>
<organism evidence="1 2">
    <name type="scientific">Thioclava dalianensis</name>
    <dbReference type="NCBI Taxonomy" id="1185766"/>
    <lineage>
        <taxon>Bacteria</taxon>
        <taxon>Pseudomonadati</taxon>
        <taxon>Pseudomonadota</taxon>
        <taxon>Alphaproteobacteria</taxon>
        <taxon>Rhodobacterales</taxon>
        <taxon>Paracoccaceae</taxon>
        <taxon>Thioclava</taxon>
    </lineage>
</organism>
<name>A0A074TS91_9RHOB</name>
<comment type="caution">
    <text evidence="1">The sequence shown here is derived from an EMBL/GenBank/DDBJ whole genome shotgun (WGS) entry which is preliminary data.</text>
</comment>
<evidence type="ECO:0008006" key="3">
    <source>
        <dbReference type="Google" id="ProtNLM"/>
    </source>
</evidence>
<reference evidence="1 2" key="1">
    <citation type="submission" date="2014-03" db="EMBL/GenBank/DDBJ databases">
        <title>The draft genome sequence of Thioclava dalianensis DLFJ1-1.</title>
        <authorList>
            <person name="Lai Q."/>
            <person name="Shao Z."/>
        </authorList>
    </citation>
    <scope>NUCLEOTIDE SEQUENCE [LARGE SCALE GENOMIC DNA]</scope>
    <source>
        <strain evidence="1 2">DLFJ1-1</strain>
    </source>
</reference>
<dbReference type="OrthoDB" id="7864110at2"/>
<evidence type="ECO:0000313" key="1">
    <source>
        <dbReference type="EMBL" id="KEP71768.1"/>
    </source>
</evidence>
<dbReference type="RefSeq" id="WP_038060851.1">
    <property type="nucleotide sequence ID" value="NZ_JHEH01000001.1"/>
</dbReference>
<gene>
    <name evidence="1" type="ORF">DL1_00495</name>
</gene>
<proteinExistence type="predicted"/>